<reference evidence="4" key="2">
    <citation type="submission" date="2021-02" db="EMBL/GenBank/DDBJ databases">
        <authorList>
            <person name="Kimball J.A."/>
            <person name="Haas M.W."/>
            <person name="Macchietto M."/>
            <person name="Kono T."/>
            <person name="Duquette J."/>
            <person name="Shao M."/>
        </authorList>
    </citation>
    <scope>NUCLEOTIDE SEQUENCE</scope>
    <source>
        <tissue evidence="4">Fresh leaf tissue</tissue>
    </source>
</reference>
<dbReference type="InterPro" id="IPR043312">
    <property type="entry name" value="AtBBR-like"/>
</dbReference>
<dbReference type="SMART" id="SM00184">
    <property type="entry name" value="RING"/>
    <property type="match status" value="1"/>
</dbReference>
<dbReference type="AlphaFoldDB" id="A0A8J5RM20"/>
<evidence type="ECO:0000256" key="2">
    <source>
        <dbReference type="SAM" id="MobiDB-lite"/>
    </source>
</evidence>
<name>A0A8J5RM20_ZIZPA</name>
<accession>A0A8J5RM20</accession>
<feature type="compositionally biased region" description="Pro residues" evidence="2">
    <location>
        <begin position="27"/>
        <end position="36"/>
    </location>
</feature>
<gene>
    <name evidence="4" type="ORF">GUJ93_ZPchr0008g12660</name>
</gene>
<dbReference type="FunFam" id="3.30.40.10:FF:000417">
    <property type="entry name" value="E3 ubiquitin ligase BIG BROTHER-related"/>
    <property type="match status" value="1"/>
</dbReference>
<sequence>MSAAAARTLPPPPGGDGGADERSPGQNPTPNPPPAPGGDGAAAAARRPFTSLSQEEYDLALALVLQEQEQAYMMLSVHGGEYAASDSGSYEFDEEGEEHDGEEGGDYEEDEEGEGEALDEDEDVGDAAELDPAQYEDDEAFARALHDAEVREIAGHLVELADADISDWQVMDHEHDDVEEEYEEDGDDAQDAWEDVDPDEYSYEELVALGDVVGTGSRGLSADTLASLPSITYRAQDKQDGNMERCVICHVEFEEGELLVSLPCKHSYHSDCINQWLQLSKVCPLCSAEVSP</sequence>
<feature type="domain" description="RING-type" evidence="3">
    <location>
        <begin position="246"/>
        <end position="287"/>
    </location>
</feature>
<dbReference type="PANTHER" id="PTHR47530:SF3">
    <property type="entry name" value="OS08G0548300 PROTEIN"/>
    <property type="match status" value="1"/>
</dbReference>
<dbReference type="Proteomes" id="UP000729402">
    <property type="component" value="Unassembled WGS sequence"/>
</dbReference>
<keyword evidence="1" id="KW-0862">Zinc</keyword>
<evidence type="ECO:0000256" key="1">
    <source>
        <dbReference type="PROSITE-ProRule" id="PRU00175"/>
    </source>
</evidence>
<dbReference type="InterPro" id="IPR001841">
    <property type="entry name" value="Znf_RING"/>
</dbReference>
<dbReference type="EMBL" id="JAAALK010000290">
    <property type="protein sequence ID" value="KAG8048194.1"/>
    <property type="molecule type" value="Genomic_DNA"/>
</dbReference>
<comment type="caution">
    <text evidence="4">The sequence shown here is derived from an EMBL/GenBank/DDBJ whole genome shotgun (WGS) entry which is preliminary data.</text>
</comment>
<dbReference type="Pfam" id="PF13639">
    <property type="entry name" value="zf-RING_2"/>
    <property type="match status" value="1"/>
</dbReference>
<keyword evidence="1" id="KW-0479">Metal-binding</keyword>
<dbReference type="OrthoDB" id="8062037at2759"/>
<keyword evidence="5" id="KW-1185">Reference proteome</keyword>
<organism evidence="4 5">
    <name type="scientific">Zizania palustris</name>
    <name type="common">Northern wild rice</name>
    <dbReference type="NCBI Taxonomy" id="103762"/>
    <lineage>
        <taxon>Eukaryota</taxon>
        <taxon>Viridiplantae</taxon>
        <taxon>Streptophyta</taxon>
        <taxon>Embryophyta</taxon>
        <taxon>Tracheophyta</taxon>
        <taxon>Spermatophyta</taxon>
        <taxon>Magnoliopsida</taxon>
        <taxon>Liliopsida</taxon>
        <taxon>Poales</taxon>
        <taxon>Poaceae</taxon>
        <taxon>BOP clade</taxon>
        <taxon>Oryzoideae</taxon>
        <taxon>Oryzeae</taxon>
        <taxon>Zizaniinae</taxon>
        <taxon>Zizania</taxon>
    </lineage>
</organism>
<feature type="compositionally biased region" description="Acidic residues" evidence="2">
    <location>
        <begin position="91"/>
        <end position="123"/>
    </location>
</feature>
<feature type="region of interest" description="Disordered" evidence="2">
    <location>
        <begin position="1"/>
        <end position="49"/>
    </location>
</feature>
<evidence type="ECO:0000259" key="3">
    <source>
        <dbReference type="PROSITE" id="PS50089"/>
    </source>
</evidence>
<reference evidence="4" key="1">
    <citation type="journal article" date="2021" name="bioRxiv">
        <title>Whole Genome Assembly and Annotation of Northern Wild Rice, Zizania palustris L., Supports a Whole Genome Duplication in the Zizania Genus.</title>
        <authorList>
            <person name="Haas M."/>
            <person name="Kono T."/>
            <person name="Macchietto M."/>
            <person name="Millas R."/>
            <person name="McGilp L."/>
            <person name="Shao M."/>
            <person name="Duquette J."/>
            <person name="Hirsch C.N."/>
            <person name="Kimball J."/>
        </authorList>
    </citation>
    <scope>NUCLEOTIDE SEQUENCE</scope>
    <source>
        <tissue evidence="4">Fresh leaf tissue</tissue>
    </source>
</reference>
<evidence type="ECO:0000313" key="5">
    <source>
        <dbReference type="Proteomes" id="UP000729402"/>
    </source>
</evidence>
<keyword evidence="1" id="KW-0863">Zinc-finger</keyword>
<feature type="region of interest" description="Disordered" evidence="2">
    <location>
        <begin position="82"/>
        <end position="123"/>
    </location>
</feature>
<dbReference type="PROSITE" id="PS50089">
    <property type="entry name" value="ZF_RING_2"/>
    <property type="match status" value="1"/>
</dbReference>
<dbReference type="PANTHER" id="PTHR47530">
    <property type="entry name" value="E3 UBIQUITIN LIGASE BIG BROTHER-RELATED"/>
    <property type="match status" value="1"/>
</dbReference>
<evidence type="ECO:0000313" key="4">
    <source>
        <dbReference type="EMBL" id="KAG8048194.1"/>
    </source>
</evidence>
<proteinExistence type="predicted"/>
<dbReference type="GO" id="GO:0008270">
    <property type="term" value="F:zinc ion binding"/>
    <property type="evidence" value="ECO:0007669"/>
    <property type="project" value="UniProtKB-KW"/>
</dbReference>
<protein>
    <recommendedName>
        <fullName evidence="3">RING-type domain-containing protein</fullName>
    </recommendedName>
</protein>